<organism evidence="1 2">
    <name type="scientific">Nocardioides aquaticus</name>
    <dbReference type="NCBI Taxonomy" id="160826"/>
    <lineage>
        <taxon>Bacteria</taxon>
        <taxon>Bacillati</taxon>
        <taxon>Actinomycetota</taxon>
        <taxon>Actinomycetes</taxon>
        <taxon>Propionibacteriales</taxon>
        <taxon>Nocardioidaceae</taxon>
        <taxon>Nocardioides</taxon>
    </lineage>
</organism>
<name>A0ABX8EKE5_9ACTN</name>
<sequence>MPNHKLTAHREAADRISQNYRAAVAEVQEDRDLSNEGRQRRLADLYVDARRRLTDLAQKEKAELDSRRTALENQFFGARGAGGGWDTASHAISARDASDRAAQIKTPAEAAELLERANADGDELLARAVARRSVRASEQAVGQRAVADWDAVSMTYLDARPRLLPVAEELGQIENMSKREVFSPFSLSKPAGLDPAALNVAAVNKSSEPVEA</sequence>
<dbReference type="Proteomes" id="UP000679307">
    <property type="component" value="Chromosome"/>
</dbReference>
<protein>
    <submittedName>
        <fullName evidence="1">Uncharacterized protein</fullName>
    </submittedName>
</protein>
<accession>A0ABX8EKE5</accession>
<reference evidence="1 2" key="1">
    <citation type="submission" date="2021-05" db="EMBL/GenBank/DDBJ databases">
        <title>Complete genome of Nocardioides aquaticus KCTC 9944T isolated from meromictic and hypersaline Ekho Lake, Antarctica.</title>
        <authorList>
            <person name="Hwang K."/>
            <person name="Kim K.M."/>
            <person name="Choe H."/>
        </authorList>
    </citation>
    <scope>NUCLEOTIDE SEQUENCE [LARGE SCALE GENOMIC DNA]</scope>
    <source>
        <strain evidence="1 2">KCTC 9944</strain>
    </source>
</reference>
<gene>
    <name evidence="1" type="ORF">ENKNEFLB_01945</name>
</gene>
<evidence type="ECO:0000313" key="1">
    <source>
        <dbReference type="EMBL" id="QVT79562.1"/>
    </source>
</evidence>
<evidence type="ECO:0000313" key="2">
    <source>
        <dbReference type="Proteomes" id="UP000679307"/>
    </source>
</evidence>
<keyword evidence="2" id="KW-1185">Reference proteome</keyword>
<dbReference type="EMBL" id="CP075371">
    <property type="protein sequence ID" value="QVT79562.1"/>
    <property type="molecule type" value="Genomic_DNA"/>
</dbReference>
<proteinExistence type="predicted"/>